<keyword evidence="2" id="KW-1185">Reference proteome</keyword>
<comment type="caution">
    <text evidence="1">The sequence shown here is derived from an EMBL/GenBank/DDBJ whole genome shotgun (WGS) entry which is preliminary data.</text>
</comment>
<gene>
    <name evidence="1" type="ORF">QAD02_016227</name>
</gene>
<evidence type="ECO:0000313" key="2">
    <source>
        <dbReference type="Proteomes" id="UP001239111"/>
    </source>
</evidence>
<sequence>MATRALANVVRSGAKKVQVRNSSHDSLDVYNIPKWHGKREVVCYGASGEPTYIDCVEYPWPAIRYKEMTPDLLALREKEKGDWKKLSIEDKKTLYRASFRQTFAEMEAPMGNWKSNIGISLIGISMAIWAVVWLKHYVSPPLPPSFSPEARKAQLKRMHLLNMNPIDGLPK</sequence>
<name>A0ACC2PA17_9HYME</name>
<evidence type="ECO:0000313" key="1">
    <source>
        <dbReference type="EMBL" id="KAJ8680440.1"/>
    </source>
</evidence>
<protein>
    <submittedName>
        <fullName evidence="1">Uncharacterized protein</fullName>
    </submittedName>
</protein>
<accession>A0ACC2PA17</accession>
<organism evidence="1 2">
    <name type="scientific">Eretmocerus hayati</name>
    <dbReference type="NCBI Taxonomy" id="131215"/>
    <lineage>
        <taxon>Eukaryota</taxon>
        <taxon>Metazoa</taxon>
        <taxon>Ecdysozoa</taxon>
        <taxon>Arthropoda</taxon>
        <taxon>Hexapoda</taxon>
        <taxon>Insecta</taxon>
        <taxon>Pterygota</taxon>
        <taxon>Neoptera</taxon>
        <taxon>Endopterygota</taxon>
        <taxon>Hymenoptera</taxon>
        <taxon>Apocrita</taxon>
        <taxon>Proctotrupomorpha</taxon>
        <taxon>Chalcidoidea</taxon>
        <taxon>Aphelinidae</taxon>
        <taxon>Aphelininae</taxon>
        <taxon>Eretmocerus</taxon>
    </lineage>
</organism>
<dbReference type="Proteomes" id="UP001239111">
    <property type="component" value="Chromosome 2"/>
</dbReference>
<proteinExistence type="predicted"/>
<reference evidence="1" key="1">
    <citation type="submission" date="2023-04" db="EMBL/GenBank/DDBJ databases">
        <title>A chromosome-level genome assembly of the parasitoid wasp Eretmocerus hayati.</title>
        <authorList>
            <person name="Zhong Y."/>
            <person name="Liu S."/>
            <person name="Liu Y."/>
        </authorList>
    </citation>
    <scope>NUCLEOTIDE SEQUENCE</scope>
    <source>
        <strain evidence="1">ZJU_SS_LIU_2023</strain>
    </source>
</reference>
<dbReference type="EMBL" id="CM056742">
    <property type="protein sequence ID" value="KAJ8680440.1"/>
    <property type="molecule type" value="Genomic_DNA"/>
</dbReference>